<keyword evidence="4" id="KW-1185">Reference proteome</keyword>
<name>A0A3L6TC93_PANMI</name>
<comment type="caution">
    <text evidence="3">The sequence shown here is derived from an EMBL/GenBank/DDBJ whole genome shotgun (WGS) entry which is preliminary data.</text>
</comment>
<dbReference type="Pfam" id="PF24523">
    <property type="entry name" value="DUF7595"/>
    <property type="match status" value="1"/>
</dbReference>
<feature type="domain" description="DUF7595" evidence="2">
    <location>
        <begin position="184"/>
        <end position="379"/>
    </location>
</feature>
<evidence type="ECO:0000313" key="3">
    <source>
        <dbReference type="EMBL" id="RLN34466.1"/>
    </source>
</evidence>
<accession>A0A3L6TC93</accession>
<dbReference type="PANTHER" id="PTHR35828">
    <property type="entry name" value="OS08G0203800 PROTEIN-RELATED"/>
    <property type="match status" value="1"/>
</dbReference>
<dbReference type="Proteomes" id="UP000275267">
    <property type="component" value="Unassembled WGS sequence"/>
</dbReference>
<dbReference type="AlphaFoldDB" id="A0A3L6TC93"/>
<dbReference type="SUPFAM" id="SSF81383">
    <property type="entry name" value="F-box domain"/>
    <property type="match status" value="1"/>
</dbReference>
<evidence type="ECO:0000259" key="2">
    <source>
        <dbReference type="Pfam" id="PF24523"/>
    </source>
</evidence>
<feature type="region of interest" description="Disordered" evidence="1">
    <location>
        <begin position="79"/>
        <end position="98"/>
    </location>
</feature>
<gene>
    <name evidence="3" type="ORF">C2845_PM03G15420</name>
</gene>
<dbReference type="OrthoDB" id="620691at2759"/>
<evidence type="ECO:0000313" key="4">
    <source>
        <dbReference type="Proteomes" id="UP000275267"/>
    </source>
</evidence>
<dbReference type="InterPro" id="IPR056016">
    <property type="entry name" value="DUF7595"/>
</dbReference>
<dbReference type="InterPro" id="IPR036047">
    <property type="entry name" value="F-box-like_dom_sf"/>
</dbReference>
<reference evidence="4" key="1">
    <citation type="journal article" date="2019" name="Nat. Commun.">
        <title>The genome of broomcorn millet.</title>
        <authorList>
            <person name="Zou C."/>
            <person name="Miki D."/>
            <person name="Li D."/>
            <person name="Tang Q."/>
            <person name="Xiao L."/>
            <person name="Rajput S."/>
            <person name="Deng P."/>
            <person name="Jia W."/>
            <person name="Huang R."/>
            <person name="Zhang M."/>
            <person name="Sun Y."/>
            <person name="Hu J."/>
            <person name="Fu X."/>
            <person name="Schnable P.S."/>
            <person name="Li F."/>
            <person name="Zhang H."/>
            <person name="Feng B."/>
            <person name="Zhu X."/>
            <person name="Liu R."/>
            <person name="Schnable J.C."/>
            <person name="Zhu J.-K."/>
            <person name="Zhang H."/>
        </authorList>
    </citation>
    <scope>NUCLEOTIDE SEQUENCE [LARGE SCALE GENOMIC DNA]</scope>
</reference>
<dbReference type="PANTHER" id="PTHR35828:SF23">
    <property type="entry name" value="F-BOX DOMAIN-CONTAINING PROTEIN"/>
    <property type="match status" value="1"/>
</dbReference>
<evidence type="ECO:0000256" key="1">
    <source>
        <dbReference type="SAM" id="MobiDB-lite"/>
    </source>
</evidence>
<protein>
    <recommendedName>
        <fullName evidence="2">DUF7595 domain-containing protein</fullName>
    </recommendedName>
</protein>
<feature type="region of interest" description="Disordered" evidence="1">
    <location>
        <begin position="1"/>
        <end position="23"/>
    </location>
</feature>
<dbReference type="EMBL" id="PQIB02000002">
    <property type="protein sequence ID" value="RLN34466.1"/>
    <property type="molecule type" value="Genomic_DNA"/>
</dbReference>
<organism evidence="3 4">
    <name type="scientific">Panicum miliaceum</name>
    <name type="common">Proso millet</name>
    <name type="synonym">Broomcorn millet</name>
    <dbReference type="NCBI Taxonomy" id="4540"/>
    <lineage>
        <taxon>Eukaryota</taxon>
        <taxon>Viridiplantae</taxon>
        <taxon>Streptophyta</taxon>
        <taxon>Embryophyta</taxon>
        <taxon>Tracheophyta</taxon>
        <taxon>Spermatophyta</taxon>
        <taxon>Magnoliopsida</taxon>
        <taxon>Liliopsida</taxon>
        <taxon>Poales</taxon>
        <taxon>Poaceae</taxon>
        <taxon>PACMAD clade</taxon>
        <taxon>Panicoideae</taxon>
        <taxon>Panicodae</taxon>
        <taxon>Paniceae</taxon>
        <taxon>Panicinae</taxon>
        <taxon>Panicum</taxon>
        <taxon>Panicum sect. Panicum</taxon>
    </lineage>
</organism>
<feature type="compositionally biased region" description="Basic residues" evidence="1">
    <location>
        <begin position="85"/>
        <end position="95"/>
    </location>
</feature>
<sequence>MPGGGGGDGILRSPAPVRGRQQRRPKWLPLDVVTAIAARSDPATLVRCAATCRDARRRVVDDPGFRGRLRLRHTDRFRQGQGRRVPGRHHRGGRHQRLEPLDSRDGLLLVREAAGRLRVCDPATRRSQTCFPPETGYTGSGSYVLLVGDGEGGGAVERPFQVLKANLALSPYPRWRCLDFQTFSPEHDMWGPCTTILTPSLDGGRCHGESPPLVSEHSRPLVVGDVVHWLCLTDTGSYVLMLHVGAARVNVTTLPASFPRAPTAPPHGYRRRGKLVGSYSYLLATTSVGGSPIVLVASDERISAWEQSKHTKLWKQRPQVVIEKEAILRFGNVRELLQGAHDDDDDLELEWFAERSGAVLIRIGDCGFLWLDLQSKAIVKLCAVHMVRNLCYGWPDCTRLETGSCSSGTGLELWLSVQVNLSQNMRVHTVHEQ</sequence>
<proteinExistence type="predicted"/>